<comment type="similarity">
    <text evidence="2">Belongs to the asparagine synthetase family.</text>
</comment>
<dbReference type="InterPro" id="IPR014729">
    <property type="entry name" value="Rossmann-like_a/b/a_fold"/>
</dbReference>
<organism evidence="6 7">
    <name type="scientific">Muiribacterium halophilum</name>
    <dbReference type="NCBI Taxonomy" id="2053465"/>
    <lineage>
        <taxon>Bacteria</taxon>
        <taxon>Candidatus Muiribacteriota</taxon>
        <taxon>Candidatus Muiribacteriia</taxon>
        <taxon>Candidatus Muiribacteriales</taxon>
        <taxon>Candidatus Muiribacteriaceae</taxon>
        <taxon>Candidatus Muiribacterium</taxon>
    </lineage>
</organism>
<reference evidence="6 7" key="1">
    <citation type="submission" date="2017-11" db="EMBL/GenBank/DDBJ databases">
        <title>Genome-resolved metagenomics identifies genetic mobility, metabolic interactions, and unexpected diversity in perchlorate-reducing communities.</title>
        <authorList>
            <person name="Barnum T.P."/>
            <person name="Figueroa I.A."/>
            <person name="Carlstrom C.I."/>
            <person name="Lucas L.N."/>
            <person name="Engelbrektson A.L."/>
            <person name="Coates J.D."/>
        </authorList>
    </citation>
    <scope>NUCLEOTIDE SEQUENCE [LARGE SCALE GENOMIC DNA]</scope>
    <source>
        <strain evidence="6">BM706</strain>
    </source>
</reference>
<dbReference type="PANTHER" id="PTHR43284:SF1">
    <property type="entry name" value="ASPARAGINE SYNTHETASE"/>
    <property type="match status" value="1"/>
</dbReference>
<sequence>MRLFFNNRPIILSDIEKIDSSIVKIDDNVSFQSDEFGYAPVYYYKDDHEHHIFDNTKACLDLKEEFLDKQALCDFLRYRFIPDGKTLDKRIIRLGPQDRLILNEENIVFSKKEETIFEKQNRLSLKDLLIRYFEKIRKKEVHIMFSGGIDSTLLVIAAYLAGKEVFTYSIDIQENGFSEAKFRKDIIKRYVKEHKELLLSKEDYLSALKALIDKRDIPFIYQDTSAFVWLIEKSDIPADEVFFGLGGDEWFFGYDRMVFSYMERILSNRFDLDSYGSDDIKGLSSIILSEIKDRVISPFKYISKVFDQDIISKVLLSKVYPEKNNQFKDGNTVNSIIDFEYKQEFPFNQAVRLNSIQEATGKKILLPFIQEEIFQLAIGLSFEDMMRNGRKKDIFFKEFKDYLPEDILKKKKSGFRIPLKNWFESEAWDIINKLVLNKPSLKNILNISKLEYEVRNKYTSEQKWYIMMLIHML</sequence>
<dbReference type="GO" id="GO:0006529">
    <property type="term" value="P:asparagine biosynthetic process"/>
    <property type="evidence" value="ECO:0007669"/>
    <property type="project" value="InterPro"/>
</dbReference>
<dbReference type="SUPFAM" id="SSF52402">
    <property type="entry name" value="Adenine nucleotide alpha hydrolases-like"/>
    <property type="match status" value="1"/>
</dbReference>
<comment type="caution">
    <text evidence="6">The sequence shown here is derived from an EMBL/GenBank/DDBJ whole genome shotgun (WGS) entry which is preliminary data.</text>
</comment>
<evidence type="ECO:0000256" key="1">
    <source>
        <dbReference type="ARBA" id="ARBA00005187"/>
    </source>
</evidence>
<comment type="pathway">
    <text evidence="1">Amino-acid biosynthesis; L-asparagine biosynthesis; L-asparagine from L-aspartate (L-Gln route): step 1/1.</text>
</comment>
<dbReference type="PIRSF" id="PIRSF001589">
    <property type="entry name" value="Asn_synthetase_glu-h"/>
    <property type="match status" value="1"/>
</dbReference>
<evidence type="ECO:0000313" key="7">
    <source>
        <dbReference type="Proteomes" id="UP000234857"/>
    </source>
</evidence>
<dbReference type="EMBL" id="PKTG01000100">
    <property type="protein sequence ID" value="PLX16934.1"/>
    <property type="molecule type" value="Genomic_DNA"/>
</dbReference>
<dbReference type="EC" id="6.3.5.4" evidence="3"/>
<evidence type="ECO:0000259" key="5">
    <source>
        <dbReference type="Pfam" id="PF00733"/>
    </source>
</evidence>
<gene>
    <name evidence="6" type="ORF">C0601_08850</name>
</gene>
<evidence type="ECO:0000256" key="2">
    <source>
        <dbReference type="ARBA" id="ARBA00005752"/>
    </source>
</evidence>
<dbReference type="GO" id="GO:0004066">
    <property type="term" value="F:asparagine synthase (glutamine-hydrolyzing) activity"/>
    <property type="evidence" value="ECO:0007669"/>
    <property type="project" value="UniProtKB-EC"/>
</dbReference>
<proteinExistence type="inferred from homology"/>
<accession>A0A2N5ZE86</accession>
<name>A0A2N5ZE86_MUIH1</name>
<dbReference type="Pfam" id="PF00733">
    <property type="entry name" value="Asn_synthase"/>
    <property type="match status" value="1"/>
</dbReference>
<evidence type="ECO:0000256" key="4">
    <source>
        <dbReference type="ARBA" id="ARBA00048741"/>
    </source>
</evidence>
<dbReference type="PANTHER" id="PTHR43284">
    <property type="entry name" value="ASPARAGINE SYNTHETASE (GLUTAMINE-HYDROLYZING)"/>
    <property type="match status" value="1"/>
</dbReference>
<dbReference type="Proteomes" id="UP000234857">
    <property type="component" value="Unassembled WGS sequence"/>
</dbReference>
<protein>
    <recommendedName>
        <fullName evidence="3">asparagine synthase (glutamine-hydrolyzing)</fullName>
        <ecNumber evidence="3">6.3.5.4</ecNumber>
    </recommendedName>
</protein>
<dbReference type="Gene3D" id="3.40.50.620">
    <property type="entry name" value="HUPs"/>
    <property type="match status" value="1"/>
</dbReference>
<dbReference type="InterPro" id="IPR001962">
    <property type="entry name" value="Asn_synthase"/>
</dbReference>
<dbReference type="CDD" id="cd01991">
    <property type="entry name" value="Asn_synthase_B_C"/>
    <property type="match status" value="1"/>
</dbReference>
<dbReference type="InterPro" id="IPR006426">
    <property type="entry name" value="Asn_synth_AEB"/>
</dbReference>
<evidence type="ECO:0000256" key="3">
    <source>
        <dbReference type="ARBA" id="ARBA00012737"/>
    </source>
</evidence>
<comment type="catalytic activity">
    <reaction evidence="4">
        <text>L-aspartate + L-glutamine + ATP + H2O = L-asparagine + L-glutamate + AMP + diphosphate + H(+)</text>
        <dbReference type="Rhea" id="RHEA:12228"/>
        <dbReference type="ChEBI" id="CHEBI:15377"/>
        <dbReference type="ChEBI" id="CHEBI:15378"/>
        <dbReference type="ChEBI" id="CHEBI:29985"/>
        <dbReference type="ChEBI" id="CHEBI:29991"/>
        <dbReference type="ChEBI" id="CHEBI:30616"/>
        <dbReference type="ChEBI" id="CHEBI:33019"/>
        <dbReference type="ChEBI" id="CHEBI:58048"/>
        <dbReference type="ChEBI" id="CHEBI:58359"/>
        <dbReference type="ChEBI" id="CHEBI:456215"/>
        <dbReference type="EC" id="6.3.5.4"/>
    </reaction>
</comment>
<dbReference type="AlphaFoldDB" id="A0A2N5ZE86"/>
<feature type="domain" description="Asparagine synthetase" evidence="5">
    <location>
        <begin position="139"/>
        <end position="468"/>
    </location>
</feature>
<dbReference type="InterPro" id="IPR051786">
    <property type="entry name" value="ASN_synthetase/amidase"/>
</dbReference>
<evidence type="ECO:0000313" key="6">
    <source>
        <dbReference type="EMBL" id="PLX16934.1"/>
    </source>
</evidence>